<dbReference type="InterPro" id="IPR003961">
    <property type="entry name" value="FN3_dom"/>
</dbReference>
<evidence type="ECO:0000313" key="2">
    <source>
        <dbReference type="EMBL" id="EDS72924.1"/>
    </source>
</evidence>
<evidence type="ECO:0000313" key="3">
    <source>
        <dbReference type="Proteomes" id="UP000005178"/>
    </source>
</evidence>
<gene>
    <name evidence="2" type="ORF">ANASTE_00639</name>
</gene>
<dbReference type="HOGENOM" id="CLU_1965982_0_0_9"/>
<dbReference type="Gene3D" id="2.60.40.10">
    <property type="entry name" value="Immunoglobulins"/>
    <property type="match status" value="1"/>
</dbReference>
<reference evidence="2" key="1">
    <citation type="submission" date="2008-01" db="EMBL/GenBank/DDBJ databases">
        <authorList>
            <person name="Fulton L."/>
            <person name="Clifton S."/>
            <person name="Fulton B."/>
            <person name="Xu J."/>
            <person name="Minx P."/>
            <person name="Pepin K.H."/>
            <person name="Johnson M."/>
            <person name="Thiruvilangam P."/>
            <person name="Bhonagiri V."/>
            <person name="Nash W.E."/>
            <person name="Mardis E.R."/>
            <person name="Wilson R.K."/>
        </authorList>
    </citation>
    <scope>NUCLEOTIDE SEQUENCE [LARGE SCALE GENOMIC DNA]</scope>
    <source>
        <strain evidence="2">DSM 17244</strain>
    </source>
</reference>
<reference evidence="2" key="2">
    <citation type="submission" date="2013-08" db="EMBL/GenBank/DDBJ databases">
        <title>Draft genome sequence of Anaerofustis stercorihominis (DSM 17244).</title>
        <authorList>
            <person name="Sudarsanam P."/>
            <person name="Ley R."/>
            <person name="Guruge J."/>
            <person name="Turnbaugh P.J."/>
            <person name="Mahowald M."/>
            <person name="Liep D."/>
            <person name="Gordon J."/>
        </authorList>
    </citation>
    <scope>NUCLEOTIDE SEQUENCE</scope>
    <source>
        <strain evidence="2">DSM 17244</strain>
    </source>
</reference>
<keyword evidence="3" id="KW-1185">Reference proteome</keyword>
<dbReference type="InterPro" id="IPR013783">
    <property type="entry name" value="Ig-like_fold"/>
</dbReference>
<dbReference type="EMBL" id="ABIL02000005">
    <property type="protein sequence ID" value="EDS72924.1"/>
    <property type="molecule type" value="Genomic_DNA"/>
</dbReference>
<evidence type="ECO:0000259" key="1">
    <source>
        <dbReference type="PROSITE" id="PS50853"/>
    </source>
</evidence>
<dbReference type="InterPro" id="IPR036116">
    <property type="entry name" value="FN3_sf"/>
</dbReference>
<proteinExistence type="predicted"/>
<dbReference type="GeneID" id="98001543"/>
<dbReference type="AlphaFoldDB" id="B1C7D7"/>
<name>B1C7D7_9FIRM</name>
<dbReference type="Proteomes" id="UP000005178">
    <property type="component" value="Unassembled WGS sequence"/>
</dbReference>
<dbReference type="RefSeq" id="WP_007049088.1">
    <property type="nucleotide sequence ID" value="NZ_DS560015.1"/>
</dbReference>
<organism evidence="2 3">
    <name type="scientific">Anaerofustis stercorihominis DSM 17244</name>
    <dbReference type="NCBI Taxonomy" id="445971"/>
    <lineage>
        <taxon>Bacteria</taxon>
        <taxon>Bacillati</taxon>
        <taxon>Bacillota</taxon>
        <taxon>Clostridia</taxon>
        <taxon>Eubacteriales</taxon>
        <taxon>Eubacteriaceae</taxon>
        <taxon>Anaerofustis</taxon>
    </lineage>
</organism>
<protein>
    <recommendedName>
        <fullName evidence="1">Fibronectin type-III domain-containing protein</fullName>
    </recommendedName>
</protein>
<accession>B1C7D7</accession>
<dbReference type="STRING" id="445971.ANASTE_00639"/>
<dbReference type="PROSITE" id="PS50853">
    <property type="entry name" value="FN3"/>
    <property type="match status" value="1"/>
</dbReference>
<feature type="domain" description="Fibronectin type-III" evidence="1">
    <location>
        <begin position="2"/>
        <end position="97"/>
    </location>
</feature>
<dbReference type="SUPFAM" id="SSF49265">
    <property type="entry name" value="Fibronectin type III"/>
    <property type="match status" value="1"/>
</dbReference>
<sequence>MVPKYPTVKLKNYLSKSIKISWNKISDVHGYKIYFKTSKSGEYNYLTSVSKTGNSFVHRKLTGNKVYYYKVVSYVKVKDKNIYSTYSEKSLKAVSKSYVTVMLDSGHRGKYGRDYGAKGIDKKNMGS</sequence>
<comment type="caution">
    <text evidence="2">The sequence shown here is derived from an EMBL/GenBank/DDBJ whole genome shotgun (WGS) entry which is preliminary data.</text>
</comment>
<dbReference type="eggNOG" id="COG5492">
    <property type="taxonomic scope" value="Bacteria"/>
</dbReference>